<proteinExistence type="predicted"/>
<protein>
    <submittedName>
        <fullName evidence="1">Uncharacterized protein</fullName>
    </submittedName>
</protein>
<dbReference type="AlphaFoldDB" id="A0A6B9FLX3"/>
<evidence type="ECO:0000313" key="1">
    <source>
        <dbReference type="EMBL" id="QGY03570.1"/>
    </source>
</evidence>
<accession>A0A6B9FLX3</accession>
<dbReference type="EMBL" id="CP043538">
    <property type="protein sequence ID" value="QGY03570.1"/>
    <property type="molecule type" value="Genomic_DNA"/>
</dbReference>
<reference evidence="1 2" key="1">
    <citation type="journal article" date="2012" name="Genet. Mol. Biol.">
        <title>Analysis of 16S rRNA and mxaF genes revealing insights into Methylobacterium niche-specific plant association.</title>
        <authorList>
            <person name="Dourado M.N."/>
            <person name="Andreote F.D."/>
            <person name="Dini-Andreote F."/>
            <person name="Conti R."/>
            <person name="Araujo J.M."/>
            <person name="Araujo W.L."/>
        </authorList>
    </citation>
    <scope>NUCLEOTIDE SEQUENCE [LARGE SCALE GENOMIC DNA]</scope>
    <source>
        <strain evidence="1 2">SR1.6/6</strain>
    </source>
</reference>
<dbReference type="KEGG" id="mmes:MMSR116_18010"/>
<reference evidence="1 2" key="2">
    <citation type="journal article" date="2013" name="Genome Announc.">
        <title>Draft Genome Sequence of Methylobacterium mesophilicum Strain SR1.6/6, Isolated from Citrus sinensis.</title>
        <authorList>
            <person name="Marinho Almeida D."/>
            <person name="Dini-Andreote F."/>
            <person name="Camargo Neves A.A."/>
            <person name="Juca Ramos R.T."/>
            <person name="Andreote F.D."/>
            <person name="Carneiro A.R."/>
            <person name="Oliveira de Souza Lima A."/>
            <person name="Caracciolo Gomes de Sa P.H."/>
            <person name="Ribeiro Barbosa M.S."/>
            <person name="Araujo W.L."/>
            <person name="Silva A."/>
        </authorList>
    </citation>
    <scope>NUCLEOTIDE SEQUENCE [LARGE SCALE GENOMIC DNA]</scope>
    <source>
        <strain evidence="1 2">SR1.6/6</strain>
    </source>
</reference>
<evidence type="ECO:0000313" key="2">
    <source>
        <dbReference type="Proteomes" id="UP000012488"/>
    </source>
</evidence>
<dbReference type="OrthoDB" id="8450344at2"/>
<dbReference type="Proteomes" id="UP000012488">
    <property type="component" value="Chromosome"/>
</dbReference>
<name>A0A6B9FLX3_9HYPH</name>
<organism evidence="1 2">
    <name type="scientific">Methylobacterium mesophilicum SR1.6/6</name>
    <dbReference type="NCBI Taxonomy" id="908290"/>
    <lineage>
        <taxon>Bacteria</taxon>
        <taxon>Pseudomonadati</taxon>
        <taxon>Pseudomonadota</taxon>
        <taxon>Alphaproteobacteria</taxon>
        <taxon>Hyphomicrobiales</taxon>
        <taxon>Methylobacteriaceae</taxon>
        <taxon>Methylobacterium</taxon>
    </lineage>
</organism>
<gene>
    <name evidence="1" type="ORF">MMSR116_18010</name>
</gene>
<sequence length="687" mass="69662">MPTYSLSGPDGAEYEIDAPHEEAAFKAFQSLGTAPNAPAASATDLPAGGFGGDASAAVGRGLVNGIPIVGPYALSGLEHAAAGVRSLQSGEPYADELKRVQGFSQHTADAHPWATTGGEIGGGVLGTAPAIAAAPAAFGAGTAALPARMAASMFSGAGIGGADSAVRSGGDATETLRGAGVGAAFGTAAPVAGAAIGAGIRKFYDLIGGLRSANSGFSPAATRILGEDVANSGGIDAVRSRLNELGSPAMLLDASPSLQGQAQGLAVRPETREAVTAPIMARTAGTSDRLGQDVNAALGPAQSAPTATVDLRGQRMAPNQAIGAAVDGAPNPVSALPVLQAIDQRLPQARGSEEAVLRRARGMLAQEDPQTGWVNISNDPRVLHNVKQEMDTVINYGAPDMGVQPGAQTRKDSAAQMVRGQLNDLLRESVPGYGAANDASSALARQIDAVQAGSDLMRSGQGATAPADLARQLAGMAPAERAAMAQGSRAAIDQAVGTRPNDLTALQQLLQIDPRSGQGGWAAQNLAQLHGQDPVNRIVGAVNRERAFTDADSNIVRNSQTAQRTQAADRIAPRTTMGDDLGGTMAGLVGGPKGYALSQAARAGKAVINAMGRESDVARNRQLADAVTMTQGERLDALLAAIQARGVTQQRAAELGRLGARGTQAALLSQSDRTRPYFPAALPAFGR</sequence>